<dbReference type="InParanoid" id="A0A165RAX4"/>
<name>A0A165RAX4_9AGAM</name>
<evidence type="ECO:0000313" key="1">
    <source>
        <dbReference type="EMBL" id="KZT23551.1"/>
    </source>
</evidence>
<proteinExistence type="predicted"/>
<protein>
    <submittedName>
        <fullName evidence="1">Uncharacterized protein</fullName>
    </submittedName>
</protein>
<organism evidence="1 2">
    <name type="scientific">Neolentinus lepideus HHB14362 ss-1</name>
    <dbReference type="NCBI Taxonomy" id="1314782"/>
    <lineage>
        <taxon>Eukaryota</taxon>
        <taxon>Fungi</taxon>
        <taxon>Dikarya</taxon>
        <taxon>Basidiomycota</taxon>
        <taxon>Agaricomycotina</taxon>
        <taxon>Agaricomycetes</taxon>
        <taxon>Gloeophyllales</taxon>
        <taxon>Gloeophyllaceae</taxon>
        <taxon>Neolentinus</taxon>
    </lineage>
</organism>
<dbReference type="AlphaFoldDB" id="A0A165RAX4"/>
<reference evidence="1 2" key="1">
    <citation type="journal article" date="2016" name="Mol. Biol. Evol.">
        <title>Comparative Genomics of Early-Diverging Mushroom-Forming Fungi Provides Insights into the Origins of Lignocellulose Decay Capabilities.</title>
        <authorList>
            <person name="Nagy L.G."/>
            <person name="Riley R."/>
            <person name="Tritt A."/>
            <person name="Adam C."/>
            <person name="Daum C."/>
            <person name="Floudas D."/>
            <person name="Sun H."/>
            <person name="Yadav J.S."/>
            <person name="Pangilinan J."/>
            <person name="Larsson K.H."/>
            <person name="Matsuura K."/>
            <person name="Barry K."/>
            <person name="Labutti K."/>
            <person name="Kuo R."/>
            <person name="Ohm R.A."/>
            <person name="Bhattacharya S.S."/>
            <person name="Shirouzu T."/>
            <person name="Yoshinaga Y."/>
            <person name="Martin F.M."/>
            <person name="Grigoriev I.V."/>
            <person name="Hibbett D.S."/>
        </authorList>
    </citation>
    <scope>NUCLEOTIDE SEQUENCE [LARGE SCALE GENOMIC DNA]</scope>
    <source>
        <strain evidence="1 2">HHB14362 ss-1</strain>
    </source>
</reference>
<accession>A0A165RAX4</accession>
<sequence>MLLTPPDGCTQLTLTYPPSLRSIERRRFSVAICTIASVLSHYSTEDRDPSVFFSEANLTTNKRQCGAILEYLSIREFAHSVLRLPEITPKGLLVPVTGSLSLLYGTYLEDFISVTCHVIGELLDVSIYHSASVYYPSEKGLCSMLNYFVQISAEAQNTFTHRWVARNNLNREVLGPFRVGDFAYQYRCSKDMLSVDT</sequence>
<gene>
    <name evidence="1" type="ORF">NEOLEDRAFT_536600</name>
</gene>
<evidence type="ECO:0000313" key="2">
    <source>
        <dbReference type="Proteomes" id="UP000076761"/>
    </source>
</evidence>
<dbReference type="EMBL" id="KV425584">
    <property type="protein sequence ID" value="KZT23551.1"/>
    <property type="molecule type" value="Genomic_DNA"/>
</dbReference>
<dbReference type="Proteomes" id="UP000076761">
    <property type="component" value="Unassembled WGS sequence"/>
</dbReference>
<keyword evidence="2" id="KW-1185">Reference proteome</keyword>